<reference evidence="1" key="1">
    <citation type="journal article" date="2012" name="Nature">
        <title>The tomato genome sequence provides insights into fleshy fruit evolution.</title>
        <authorList>
            <consortium name="Tomato Genome Consortium"/>
        </authorList>
    </citation>
    <scope>NUCLEOTIDE SEQUENCE [LARGE SCALE GENOMIC DNA]</scope>
    <source>
        <strain evidence="1">cv. Heinz 1706</strain>
    </source>
</reference>
<dbReference type="PaxDb" id="4081-Solyc04g024910.1.1"/>
<dbReference type="EnsemblPlants" id="Solyc04g024910.1.1">
    <property type="protein sequence ID" value="Solyc04g024910.1.1"/>
    <property type="gene ID" value="Solyc04g024910.1"/>
</dbReference>
<proteinExistence type="predicted"/>
<keyword evidence="2" id="KW-1185">Reference proteome</keyword>
<protein>
    <submittedName>
        <fullName evidence="1">Uncharacterized protein</fullName>
    </submittedName>
</protein>
<organism evidence="1">
    <name type="scientific">Solanum lycopersicum</name>
    <name type="common">Tomato</name>
    <name type="synonym">Lycopersicon esculentum</name>
    <dbReference type="NCBI Taxonomy" id="4081"/>
    <lineage>
        <taxon>Eukaryota</taxon>
        <taxon>Viridiplantae</taxon>
        <taxon>Streptophyta</taxon>
        <taxon>Embryophyta</taxon>
        <taxon>Tracheophyta</taxon>
        <taxon>Spermatophyta</taxon>
        <taxon>Magnoliopsida</taxon>
        <taxon>eudicotyledons</taxon>
        <taxon>Gunneridae</taxon>
        <taxon>Pentapetalae</taxon>
        <taxon>asterids</taxon>
        <taxon>lamiids</taxon>
        <taxon>Solanales</taxon>
        <taxon>Solanaceae</taxon>
        <taxon>Solanoideae</taxon>
        <taxon>Solaneae</taxon>
        <taxon>Solanum</taxon>
        <taxon>Solanum subgen. Lycopersicon</taxon>
    </lineage>
</organism>
<dbReference type="STRING" id="4081.K4BQT8"/>
<evidence type="ECO:0000313" key="1">
    <source>
        <dbReference type="EnsemblPlants" id="Solyc04g024910.1.1"/>
    </source>
</evidence>
<dbReference type="Proteomes" id="UP000004994">
    <property type="component" value="Chromosome 4"/>
</dbReference>
<dbReference type="PhylomeDB" id="K4BQT8"/>
<evidence type="ECO:0000313" key="2">
    <source>
        <dbReference type="Proteomes" id="UP000004994"/>
    </source>
</evidence>
<reference evidence="1" key="2">
    <citation type="submission" date="2015-06" db="UniProtKB">
        <authorList>
            <consortium name="EnsemblPlants"/>
        </authorList>
    </citation>
    <scope>IDENTIFICATION</scope>
    <source>
        <strain evidence="1">cv. Heinz 1706</strain>
    </source>
</reference>
<dbReference type="Gramene" id="Solyc04g024910.1.1">
    <property type="protein sequence ID" value="Solyc04g024910.1.1"/>
    <property type="gene ID" value="Solyc04g024910.1"/>
</dbReference>
<dbReference type="HOGENOM" id="CLU_2965404_0_0_1"/>
<dbReference type="AlphaFoldDB" id="K4BQT8"/>
<name>K4BQT8_SOLLC</name>
<accession>K4BQT8</accession>
<sequence length="59" mass="6542">MLHSKLKVCVVNFVGKQAAIVLGMRYVTYSAILYVLIGKLLGVHNVDVEIMVGTFTKFL</sequence>
<dbReference type="InParanoid" id="K4BQT8"/>